<organism evidence="2 3">
    <name type="scientific">Deinococcus phoenicis</name>
    <dbReference type="NCBI Taxonomy" id="1476583"/>
    <lineage>
        <taxon>Bacteria</taxon>
        <taxon>Thermotogati</taxon>
        <taxon>Deinococcota</taxon>
        <taxon>Deinococci</taxon>
        <taxon>Deinococcales</taxon>
        <taxon>Deinococcaceae</taxon>
        <taxon>Deinococcus</taxon>
    </lineage>
</organism>
<comment type="caution">
    <text evidence="2">The sequence shown here is derived from an EMBL/GenBank/DDBJ whole genome shotgun (WGS) entry which is preliminary data.</text>
</comment>
<evidence type="ECO:0000313" key="2">
    <source>
        <dbReference type="EMBL" id="EYB68977.1"/>
    </source>
</evidence>
<evidence type="ECO:0000313" key="3">
    <source>
        <dbReference type="Proteomes" id="UP000020492"/>
    </source>
</evidence>
<dbReference type="Pfam" id="PF04961">
    <property type="entry name" value="FTCD_C"/>
    <property type="match status" value="1"/>
</dbReference>
<name>A0A016QSU7_9DEIO</name>
<dbReference type="OrthoDB" id="69767at2"/>
<dbReference type="InterPro" id="IPR036178">
    <property type="entry name" value="Formintransfe-cycloase-like_sf"/>
</dbReference>
<keyword evidence="3" id="KW-1185">Reference proteome</keyword>
<dbReference type="eggNOG" id="COG3404">
    <property type="taxonomic scope" value="Bacteria"/>
</dbReference>
<dbReference type="InterPro" id="IPR007044">
    <property type="entry name" value="Cyclodeamin/CycHdrlase"/>
</dbReference>
<dbReference type="PATRIC" id="fig|1476583.3.peg.874"/>
<gene>
    <name evidence="2" type="ORF">DEIPH_ctg012orf0038</name>
</gene>
<dbReference type="EMBL" id="JHAC01000012">
    <property type="protein sequence ID" value="EYB68977.1"/>
    <property type="molecule type" value="Genomic_DNA"/>
</dbReference>
<reference evidence="2 3" key="1">
    <citation type="submission" date="2014-03" db="EMBL/GenBank/DDBJ databases">
        <title>Draft genome sequence of Deinococcus phoenicis 1P10ME.</title>
        <authorList>
            <person name="Stepanov V.G."/>
            <person name="Vaishampayan P."/>
            <person name="Venkateswaran K."/>
            <person name="Fox G.E."/>
        </authorList>
    </citation>
    <scope>NUCLEOTIDE SEQUENCE [LARGE SCALE GENOMIC DNA]</scope>
    <source>
        <strain evidence="2 3">1P10ME</strain>
    </source>
</reference>
<protein>
    <recommendedName>
        <fullName evidence="1">Cyclodeaminase/cyclohydrolase domain-containing protein</fullName>
    </recommendedName>
</protein>
<dbReference type="SUPFAM" id="SSF101262">
    <property type="entry name" value="Methenyltetrahydrofolate cyclohydrolase-like"/>
    <property type="match status" value="1"/>
</dbReference>
<accession>A0A016QSU7</accession>
<proteinExistence type="predicted"/>
<dbReference type="STRING" id="1476583.DEIPH_ctg012orf0038"/>
<evidence type="ECO:0000259" key="1">
    <source>
        <dbReference type="Pfam" id="PF04961"/>
    </source>
</evidence>
<dbReference type="Gene3D" id="1.20.120.680">
    <property type="entry name" value="Formiminotetrahydrofolate cyclodeaminase monomer, up-and-down helical bundle"/>
    <property type="match status" value="1"/>
</dbReference>
<dbReference type="GO" id="GO:0003824">
    <property type="term" value="F:catalytic activity"/>
    <property type="evidence" value="ECO:0007669"/>
    <property type="project" value="InterPro"/>
</dbReference>
<sequence>MASLWQRPAQELLQTAASGAPTPGGGSTAALTGAFGTALLEMALNITLRKNGAAAEALRPLLSALTGLRGRLQALADEDVRAFQAYVQATRLPEGEERAAALNQAGRAAIQVPLHLARTAVEVLGLTGLLVPQVHAEVTSDVGAGAAILEGALHAALLTVEINLPHMAPGEQETLKAERDSLEARGRHLAAETLRRTRERLPG</sequence>
<dbReference type="RefSeq" id="WP_034354438.1">
    <property type="nucleotide sequence ID" value="NZ_JHAC01000012.1"/>
</dbReference>
<feature type="domain" description="Cyclodeaminase/cyclohydrolase" evidence="1">
    <location>
        <begin position="9"/>
        <end position="168"/>
    </location>
</feature>
<dbReference type="AlphaFoldDB" id="A0A016QSU7"/>
<dbReference type="Proteomes" id="UP000020492">
    <property type="component" value="Unassembled WGS sequence"/>
</dbReference>